<dbReference type="InterPro" id="IPR000008">
    <property type="entry name" value="C2_dom"/>
</dbReference>
<evidence type="ECO:0000256" key="14">
    <source>
        <dbReference type="SAM" id="MobiDB-lite"/>
    </source>
</evidence>
<dbReference type="EC" id="3.1.4.11" evidence="1 12"/>
<dbReference type="PANTHER" id="PTHR10336:SF10">
    <property type="entry name" value="1-PHOSPHATIDYLINOSITOL 4,5-BISPHOSPHATE PHOSPHODIESTERASE BETA-2"/>
    <property type="match status" value="1"/>
</dbReference>
<dbReference type="GO" id="GO:0016042">
    <property type="term" value="P:lipid catabolic process"/>
    <property type="evidence" value="ECO:0007669"/>
    <property type="project" value="UniProtKB-KW"/>
</dbReference>
<evidence type="ECO:0000256" key="6">
    <source>
        <dbReference type="ARBA" id="ARBA00023098"/>
    </source>
</evidence>
<dbReference type="GO" id="GO:0048015">
    <property type="term" value="P:phosphatidylinositol-mediated signaling"/>
    <property type="evidence" value="ECO:0007669"/>
    <property type="project" value="TreeGrafter"/>
</dbReference>
<feature type="compositionally biased region" description="Acidic residues" evidence="14">
    <location>
        <begin position="1182"/>
        <end position="1193"/>
    </location>
</feature>
<dbReference type="AlphaFoldDB" id="A0A7K6B2K1"/>
<feature type="binding site" evidence="11">
    <location>
        <position position="333"/>
    </location>
    <ligand>
        <name>Ca(2+)</name>
        <dbReference type="ChEBI" id="CHEBI:29108"/>
    </ligand>
</feature>
<dbReference type="SUPFAM" id="SSF49562">
    <property type="entry name" value="C2 domain (Calcium/lipid-binding domain, CaLB)"/>
    <property type="match status" value="1"/>
</dbReference>
<dbReference type="SUPFAM" id="SSF50729">
    <property type="entry name" value="PH domain-like"/>
    <property type="match status" value="1"/>
</dbReference>
<dbReference type="Pfam" id="PF00387">
    <property type="entry name" value="PI-PLC-Y"/>
    <property type="match status" value="1"/>
</dbReference>
<evidence type="ECO:0000256" key="8">
    <source>
        <dbReference type="ARBA" id="ARBA00023674"/>
    </source>
</evidence>
<dbReference type="InterPro" id="IPR037862">
    <property type="entry name" value="PLC-beta_PH"/>
</dbReference>
<evidence type="ECO:0000256" key="1">
    <source>
        <dbReference type="ARBA" id="ARBA00012368"/>
    </source>
</evidence>
<feature type="coiled-coil region" evidence="13">
    <location>
        <begin position="961"/>
        <end position="1037"/>
    </location>
</feature>
<dbReference type="Pfam" id="PF22631">
    <property type="entry name" value="PLCB1-4-like_EFh"/>
    <property type="match status" value="1"/>
</dbReference>
<dbReference type="Pfam" id="PF17787">
    <property type="entry name" value="PH_14"/>
    <property type="match status" value="1"/>
</dbReference>
<keyword evidence="7" id="KW-0807">Transducer</keyword>
<evidence type="ECO:0000256" key="7">
    <source>
        <dbReference type="ARBA" id="ARBA00023224"/>
    </source>
</evidence>
<dbReference type="GO" id="GO:0005737">
    <property type="term" value="C:cytoplasm"/>
    <property type="evidence" value="ECO:0007669"/>
    <property type="project" value="TreeGrafter"/>
</dbReference>
<name>A0A7K6B2K1_UPUEP</name>
<dbReference type="Gene3D" id="1.10.238.10">
    <property type="entry name" value="EF-hand"/>
    <property type="match status" value="1"/>
</dbReference>
<comment type="cofactor">
    <cofactor evidence="11">
        <name>Ca(2+)</name>
        <dbReference type="ChEBI" id="CHEBI:29108"/>
    </cofactor>
    <text evidence="11">Binds 1 Ca(2+) ion per subunit.</text>
</comment>
<organism evidence="17 18">
    <name type="scientific">Upupa epops</name>
    <name type="common">Eurasian hoopoe</name>
    <dbReference type="NCBI Taxonomy" id="57439"/>
    <lineage>
        <taxon>Eukaryota</taxon>
        <taxon>Metazoa</taxon>
        <taxon>Chordata</taxon>
        <taxon>Craniata</taxon>
        <taxon>Vertebrata</taxon>
        <taxon>Euteleostomi</taxon>
        <taxon>Archelosauria</taxon>
        <taxon>Archosauria</taxon>
        <taxon>Dinosauria</taxon>
        <taxon>Saurischia</taxon>
        <taxon>Theropoda</taxon>
        <taxon>Coelurosauria</taxon>
        <taxon>Aves</taxon>
        <taxon>Neognathae</taxon>
        <taxon>Neoaves</taxon>
        <taxon>Telluraves</taxon>
        <taxon>Coraciimorphae</taxon>
        <taxon>Bucerotiformes</taxon>
        <taxon>Upupidae</taxon>
        <taxon>Upupa</taxon>
    </lineage>
</organism>
<evidence type="ECO:0000256" key="2">
    <source>
        <dbReference type="ARBA" id="ARBA00022553"/>
    </source>
</evidence>
<evidence type="ECO:0000256" key="10">
    <source>
        <dbReference type="PIRSR" id="PIRSR000956-1"/>
    </source>
</evidence>
<dbReference type="InterPro" id="IPR017946">
    <property type="entry name" value="PLC-like_Pdiesterase_TIM-brl"/>
</dbReference>
<dbReference type="SMART" id="SM00239">
    <property type="entry name" value="C2"/>
    <property type="match status" value="1"/>
</dbReference>
<feature type="region of interest" description="Disordered" evidence="14">
    <location>
        <begin position="438"/>
        <end position="472"/>
    </location>
</feature>
<dbReference type="CDD" id="cd08624">
    <property type="entry name" value="PI-PLCc_beta2"/>
    <property type="match status" value="1"/>
</dbReference>
<keyword evidence="5 12" id="KW-0442">Lipid degradation</keyword>
<dbReference type="Pfam" id="PF08703">
    <property type="entry name" value="PLC-beta_C"/>
    <property type="match status" value="1"/>
</dbReference>
<dbReference type="PROSITE" id="PS50004">
    <property type="entry name" value="C2"/>
    <property type="match status" value="1"/>
</dbReference>
<gene>
    <name evidence="17" type="primary">Plcb2</name>
    <name evidence="17" type="ORF">UPUEPO_R14050</name>
</gene>
<dbReference type="OrthoDB" id="269822at2759"/>
<dbReference type="Gene3D" id="3.20.20.190">
    <property type="entry name" value="Phosphatidylinositol (PI) phosphodiesterase"/>
    <property type="match status" value="1"/>
</dbReference>
<dbReference type="PANTHER" id="PTHR10336">
    <property type="entry name" value="PHOSPHOINOSITIDE-SPECIFIC PHOSPHOLIPASE C FAMILY PROTEIN"/>
    <property type="match status" value="1"/>
</dbReference>
<feature type="binding site" evidence="11">
    <location>
        <position position="331"/>
    </location>
    <ligand>
        <name>Ca(2+)</name>
        <dbReference type="ChEBI" id="CHEBI:29108"/>
    </ligand>
</feature>
<feature type="active site" evidence="10">
    <location>
        <position position="301"/>
    </location>
</feature>
<evidence type="ECO:0000256" key="5">
    <source>
        <dbReference type="ARBA" id="ARBA00022963"/>
    </source>
</evidence>
<dbReference type="SUPFAM" id="SSF51695">
    <property type="entry name" value="PLC-like phosphodiesterases"/>
    <property type="match status" value="1"/>
</dbReference>
<accession>A0A7K6B2K1</accession>
<keyword evidence="2" id="KW-0597">Phosphoprotein</keyword>
<keyword evidence="6 12" id="KW-0443">Lipid metabolism</keyword>
<dbReference type="FunFam" id="2.60.40.150:FF:000105">
    <property type="entry name" value="1-phosphatidylinositol 4,5-bisphosphate phosphodiesterase"/>
    <property type="match status" value="1"/>
</dbReference>
<keyword evidence="18" id="KW-1185">Reference proteome</keyword>
<evidence type="ECO:0000256" key="11">
    <source>
        <dbReference type="PIRSR" id="PIRSR000956-2"/>
    </source>
</evidence>
<feature type="binding site" evidence="11">
    <location>
        <position position="382"/>
    </location>
    <ligand>
        <name>Ca(2+)</name>
        <dbReference type="ChEBI" id="CHEBI:29108"/>
    </ligand>
</feature>
<dbReference type="Gene3D" id="2.30.29.240">
    <property type="match status" value="2"/>
</dbReference>
<comment type="catalytic activity">
    <reaction evidence="8">
        <text>a 1,2-diacyl-sn-glycero-3-phospho-(1D-myo-inositol-4,5-bisphosphate) + H2O = 1D-myo-inositol 1,4,5-trisphosphate + a 1,2-diacyl-sn-glycerol + H(+)</text>
        <dbReference type="Rhea" id="RHEA:33179"/>
        <dbReference type="ChEBI" id="CHEBI:15377"/>
        <dbReference type="ChEBI" id="CHEBI:15378"/>
        <dbReference type="ChEBI" id="CHEBI:17815"/>
        <dbReference type="ChEBI" id="CHEBI:58456"/>
        <dbReference type="ChEBI" id="CHEBI:203600"/>
        <dbReference type="EC" id="3.1.4.11"/>
    </reaction>
    <physiologicalReaction direction="left-to-right" evidence="8">
        <dbReference type="Rhea" id="RHEA:33180"/>
    </physiologicalReaction>
</comment>
<dbReference type="GO" id="GO:0007186">
    <property type="term" value="P:G protein-coupled receptor signaling pathway"/>
    <property type="evidence" value="ECO:0007669"/>
    <property type="project" value="TreeGrafter"/>
</dbReference>
<dbReference type="InterPro" id="IPR011992">
    <property type="entry name" value="EF-hand-dom_pair"/>
</dbReference>
<keyword evidence="3 12" id="KW-0378">Hydrolase</keyword>
<dbReference type="PRINTS" id="PR00390">
    <property type="entry name" value="PHPHLIPASEC"/>
</dbReference>
<dbReference type="PROSITE" id="PS50008">
    <property type="entry name" value="PIPLC_Y_DOMAIN"/>
    <property type="match status" value="1"/>
</dbReference>
<proteinExistence type="predicted"/>
<dbReference type="SMART" id="SM00148">
    <property type="entry name" value="PLCXc"/>
    <property type="match status" value="1"/>
</dbReference>
<dbReference type="InterPro" id="IPR035892">
    <property type="entry name" value="C2_domain_sf"/>
</dbReference>
<dbReference type="InterPro" id="IPR053945">
    <property type="entry name" value="PLCB1-4-like_EFh"/>
</dbReference>
<dbReference type="InterPro" id="IPR046969">
    <property type="entry name" value="PLCbeta2_EF"/>
</dbReference>
<evidence type="ECO:0000256" key="4">
    <source>
        <dbReference type="ARBA" id="ARBA00022837"/>
    </source>
</evidence>
<dbReference type="InterPro" id="IPR042531">
    <property type="entry name" value="PLC-beta_C_sf"/>
</dbReference>
<evidence type="ECO:0000259" key="15">
    <source>
        <dbReference type="PROSITE" id="PS50004"/>
    </source>
</evidence>
<dbReference type="SMART" id="SM00149">
    <property type="entry name" value="PLCYc"/>
    <property type="match status" value="1"/>
</dbReference>
<evidence type="ECO:0000256" key="13">
    <source>
        <dbReference type="SAM" id="Coils"/>
    </source>
</evidence>
<feature type="domain" description="PI-PLC Y-box" evidence="16">
    <location>
        <begin position="518"/>
        <end position="634"/>
    </location>
</feature>
<dbReference type="PROSITE" id="PS50007">
    <property type="entry name" value="PIPLC_X_DOMAIN"/>
    <property type="match status" value="1"/>
</dbReference>
<evidence type="ECO:0000259" key="16">
    <source>
        <dbReference type="PROSITE" id="PS50008"/>
    </source>
</evidence>
<dbReference type="InterPro" id="IPR014815">
    <property type="entry name" value="PLC-beta_C"/>
</dbReference>
<feature type="domain" description="C2" evidence="15">
    <location>
        <begin position="652"/>
        <end position="773"/>
    </location>
</feature>
<dbReference type="CDD" id="cd00275">
    <property type="entry name" value="C2_PLC_like"/>
    <property type="match status" value="1"/>
</dbReference>
<dbReference type="InterPro" id="IPR001711">
    <property type="entry name" value="PLipase_C_Pinositol-sp_Y"/>
</dbReference>
<dbReference type="Pfam" id="PF00168">
    <property type="entry name" value="C2"/>
    <property type="match status" value="1"/>
</dbReference>
<dbReference type="InterPro" id="IPR001192">
    <property type="entry name" value="PI-PLC_fam"/>
</dbReference>
<feature type="non-terminal residue" evidence="17">
    <location>
        <position position="1193"/>
    </location>
</feature>
<dbReference type="EMBL" id="VZRI01008437">
    <property type="protein sequence ID" value="NWU96512.1"/>
    <property type="molecule type" value="Genomic_DNA"/>
</dbReference>
<dbReference type="FunFam" id="1.10.238.10:FF:000024">
    <property type="entry name" value="1-phosphatidylinositol 4,5-bisphosphate phosphodiesterase"/>
    <property type="match status" value="1"/>
</dbReference>
<dbReference type="GO" id="GO:0051209">
    <property type="term" value="P:release of sequestered calcium ion into cytosol"/>
    <property type="evidence" value="ECO:0007669"/>
    <property type="project" value="TreeGrafter"/>
</dbReference>
<evidence type="ECO:0000256" key="12">
    <source>
        <dbReference type="RuleBase" id="RU361133"/>
    </source>
</evidence>
<dbReference type="CDD" id="cd13361">
    <property type="entry name" value="PH_PLC_beta"/>
    <property type="match status" value="1"/>
</dbReference>
<dbReference type="InterPro" id="IPR016280">
    <property type="entry name" value="PLC-beta"/>
</dbReference>
<feature type="active site" evidence="10">
    <location>
        <position position="348"/>
    </location>
</feature>
<dbReference type="Proteomes" id="UP000544127">
    <property type="component" value="Unassembled WGS sequence"/>
</dbReference>
<dbReference type="SUPFAM" id="SSF47473">
    <property type="entry name" value="EF-hand"/>
    <property type="match status" value="1"/>
</dbReference>
<keyword evidence="13" id="KW-0175">Coiled coil</keyword>
<dbReference type="GO" id="GO:0004435">
    <property type="term" value="F:phosphatidylinositol-4,5-bisphosphate phospholipase C activity"/>
    <property type="evidence" value="ECO:0007669"/>
    <property type="project" value="UniProtKB-EC"/>
</dbReference>
<comment type="caution">
    <text evidence="17">The sequence shown here is derived from an EMBL/GenBank/DDBJ whole genome shotgun (WGS) entry which is preliminary data.</text>
</comment>
<dbReference type="InterPro" id="IPR028403">
    <property type="entry name" value="PLC-beta2_cat"/>
</dbReference>
<protein>
    <recommendedName>
        <fullName evidence="1 12">Phosphoinositide phospholipase C</fullName>
        <ecNumber evidence="1 12">3.1.4.11</ecNumber>
    </recommendedName>
</protein>
<feature type="binding site" evidence="11">
    <location>
        <position position="302"/>
    </location>
    <ligand>
        <name>Ca(2+)</name>
        <dbReference type="ChEBI" id="CHEBI:29108"/>
    </ligand>
</feature>
<feature type="compositionally biased region" description="Low complexity" evidence="14">
    <location>
        <begin position="1171"/>
        <end position="1181"/>
    </location>
</feature>
<reference evidence="17 18" key="1">
    <citation type="submission" date="2019-09" db="EMBL/GenBank/DDBJ databases">
        <title>Bird 10,000 Genomes (B10K) Project - Family phase.</title>
        <authorList>
            <person name="Zhang G."/>
        </authorList>
    </citation>
    <scope>NUCLEOTIDE SEQUENCE [LARGE SCALE GENOMIC DNA]</scope>
    <source>
        <strain evidence="17">B10K-DU-012-37</strain>
    </source>
</reference>
<dbReference type="CDD" id="cd16209">
    <property type="entry name" value="EFh_PI-PLCbeta2"/>
    <property type="match status" value="1"/>
</dbReference>
<comment type="catalytic activity">
    <reaction evidence="9">
        <text>a 1,2-diacyl-sn-glycero-3-phospho-(1D-myo-inositol) + H2O = 1D-myo-inositol 1-phosphate + a 1,2-diacyl-sn-glycerol + H(+)</text>
        <dbReference type="Rhea" id="RHEA:43484"/>
        <dbReference type="ChEBI" id="CHEBI:15377"/>
        <dbReference type="ChEBI" id="CHEBI:15378"/>
        <dbReference type="ChEBI" id="CHEBI:17815"/>
        <dbReference type="ChEBI" id="CHEBI:57880"/>
        <dbReference type="ChEBI" id="CHEBI:58433"/>
    </reaction>
    <physiologicalReaction direction="left-to-right" evidence="9">
        <dbReference type="Rhea" id="RHEA:43485"/>
    </physiologicalReaction>
</comment>
<dbReference type="Gene3D" id="1.20.1230.10">
    <property type="entry name" value="Phospholipase C beta, distal C-terminal domain"/>
    <property type="match status" value="1"/>
</dbReference>
<dbReference type="Gene3D" id="2.60.40.150">
    <property type="entry name" value="C2 domain"/>
    <property type="match status" value="1"/>
</dbReference>
<sequence>MSMLNPVLQPPEVKEYLCKGERFIKWDDEMEILDITSIRDTRVGRFAKIPKCQKLREVFNLDYPHSNFLLKTLTVVSGPDMVDLTFHNFVSYKENVGKSWAEDIMAIVRNPLTYNAARYTFLEKILVKLKMQLNAEGKIPVRNIFQMFPADRKRVEAALSACHLPKGKNDAINPEDFPEPVYKTFLMNLCPRPEIDEIFTSHHLKAKPYMTKEHLAKFINKKQRDSRLNDILFPPAKPDQVQSLIEKYEPSGINIQRGQLSPEGMVWFLCGPENNVIALDKLLLYQDMTQPLSHYFINSSHNTYLTAGQFSGISSPEMYRQTLLAGCRCVELDCWKGRPPDEEPIITHGFTMTTEILFKDAIEAIAESAFKTSLFPVILSFENHVDSPKQQAKMAEYCRTIFGDMLLTEPLDKYPLKPGVPLPSPKDLLGKILIKNKKKQPVSGKRQNSLKKGRNAEPEVLEQPAPVDAEDTVWAGDVAEEEPEEEEEPLGNLDEEEIKKMQSDEGTAGLEVTAYEEMSSLVNYIQPIKFDSFEVSAQKNRSYVISSFTELKAYDLLTKFPVQFVEYNKRQMSRVYPKGTRMDSSNYMPQMFWNVGCQMVALNFQTMDVPMQQNMALFEFNGHCGYLLKHEFMRRPDKQFDPFSVDRIDVVVASTLSVTATADPVPACLQILSGQFLSERSVKTYVEVELFGLPRDTKRKYRTKLTSSANSINPLWKEEPFVFEKIMMPELASLKIVAWEEGGKFIGHRVIPVVAVHSGYHHICLRSESNMPLTMPALFVYLEVKDYVPDAWADLTIALSNPIKFFSLQDKRSVKIRDTSAERLGLRRNLPSAETNGVPEAPGRLSFPFLNGPAGAAAFARPESLIQVAQMAEPQTATLAELQQMKLFLKLLKKQEKELRELERRGSKRREELLQKYSLLFLDCGGKKRLAHTRRTLKKRSLTEGDAGTWVPPVETAESADRQALELRESLERDLVQLAEEHYDGIRRRKEQHATERVAKILELAREKQAAELKALRESSESNIKDLKKKLEAKRVDRIQAMMRSTSDRAAQERLKKEINSSHIQEVVQTIRLVTEKAARCQEKLEEKQADNLRAIREKESQLQQEALREHQEKLRTLSAEVQEVLRSCAGAGFPAEPETLTEAALRSPAGGQGSTEPREGRSPVAAGSGAPPDLAEPPGADAEEGELEESVL</sequence>
<keyword evidence="4 11" id="KW-0106">Calcium</keyword>
<dbReference type="InterPro" id="IPR000909">
    <property type="entry name" value="PLipase_C_PInositol-sp_X_dom"/>
</dbReference>
<dbReference type="GO" id="GO:0046488">
    <property type="term" value="P:phosphatidylinositol metabolic process"/>
    <property type="evidence" value="ECO:0007669"/>
    <property type="project" value="TreeGrafter"/>
</dbReference>
<dbReference type="GO" id="GO:0005509">
    <property type="term" value="F:calcium ion binding"/>
    <property type="evidence" value="ECO:0007669"/>
    <property type="project" value="InterPro"/>
</dbReference>
<feature type="non-terminal residue" evidence="17">
    <location>
        <position position="1"/>
    </location>
</feature>
<dbReference type="PIRSF" id="PIRSF000956">
    <property type="entry name" value="PLC-beta"/>
    <property type="match status" value="1"/>
</dbReference>
<evidence type="ECO:0000256" key="3">
    <source>
        <dbReference type="ARBA" id="ARBA00022801"/>
    </source>
</evidence>
<feature type="region of interest" description="Disordered" evidence="14">
    <location>
        <begin position="1145"/>
        <end position="1193"/>
    </location>
</feature>
<evidence type="ECO:0000256" key="9">
    <source>
        <dbReference type="ARBA" id="ARBA00023726"/>
    </source>
</evidence>
<feature type="coiled-coil region" evidence="13">
    <location>
        <begin position="885"/>
        <end position="912"/>
    </location>
</feature>
<dbReference type="Pfam" id="PF00388">
    <property type="entry name" value="PI-PLC-X"/>
    <property type="match status" value="1"/>
</dbReference>
<evidence type="ECO:0000313" key="18">
    <source>
        <dbReference type="Proteomes" id="UP000544127"/>
    </source>
</evidence>
<keyword evidence="11" id="KW-0479">Metal-binding</keyword>
<evidence type="ECO:0000313" key="17">
    <source>
        <dbReference type="EMBL" id="NWU96512.1"/>
    </source>
</evidence>
<feature type="coiled-coil region" evidence="13">
    <location>
        <begin position="1071"/>
        <end position="1128"/>
    </location>
</feature>
<dbReference type="SUPFAM" id="SSF69989">
    <property type="entry name" value="C-terminal domain of PLC-beta"/>
    <property type="match status" value="1"/>
</dbReference>